<dbReference type="Pfam" id="PF00689">
    <property type="entry name" value="Cation_ATPase_C"/>
    <property type="match status" value="1"/>
</dbReference>
<organism evidence="7 8">
    <name type="scientific">Durusdinium trenchii</name>
    <dbReference type="NCBI Taxonomy" id="1381693"/>
    <lineage>
        <taxon>Eukaryota</taxon>
        <taxon>Sar</taxon>
        <taxon>Alveolata</taxon>
        <taxon>Dinophyceae</taxon>
        <taxon>Suessiales</taxon>
        <taxon>Symbiodiniaceae</taxon>
        <taxon>Durusdinium</taxon>
    </lineage>
</organism>
<dbReference type="NCBIfam" id="TIGR01494">
    <property type="entry name" value="ATPase_P-type"/>
    <property type="match status" value="1"/>
</dbReference>
<dbReference type="InterPro" id="IPR023214">
    <property type="entry name" value="HAD_sf"/>
</dbReference>
<comment type="subcellular location">
    <subcellularLocation>
        <location evidence="1">Membrane</location>
    </subcellularLocation>
</comment>
<evidence type="ECO:0000313" key="7">
    <source>
        <dbReference type="EMBL" id="CAK9001517.1"/>
    </source>
</evidence>
<evidence type="ECO:0000256" key="5">
    <source>
        <dbReference type="SAM" id="Phobius"/>
    </source>
</evidence>
<reference evidence="7 8" key="1">
    <citation type="submission" date="2024-02" db="EMBL/GenBank/DDBJ databases">
        <authorList>
            <person name="Chen Y."/>
            <person name="Shah S."/>
            <person name="Dougan E. K."/>
            <person name="Thang M."/>
            <person name="Chan C."/>
        </authorList>
    </citation>
    <scope>NUCLEOTIDE SEQUENCE [LARGE SCALE GENOMIC DNA]</scope>
</reference>
<evidence type="ECO:0000256" key="2">
    <source>
        <dbReference type="ARBA" id="ARBA00022692"/>
    </source>
</evidence>
<keyword evidence="4 5" id="KW-0472">Membrane</keyword>
<dbReference type="Pfam" id="PF00702">
    <property type="entry name" value="Hydrolase"/>
    <property type="match status" value="1"/>
</dbReference>
<protein>
    <submittedName>
        <fullName evidence="7">Sodium/potassium-transporting ATPase subunit alpha (Na(+)/K(+) ATPase alpha subunit) (Sodium pump subunit alpha)</fullName>
    </submittedName>
</protein>
<name>A0ABP0IG03_9DINO</name>
<gene>
    <name evidence="7" type="ORF">SCF082_LOCUS6958</name>
</gene>
<dbReference type="InterPro" id="IPR006068">
    <property type="entry name" value="ATPase_P-typ_cation-transptr_C"/>
</dbReference>
<keyword evidence="3 5" id="KW-1133">Transmembrane helix</keyword>
<dbReference type="InterPro" id="IPR023299">
    <property type="entry name" value="ATPase_P-typ_cyto_dom_N"/>
</dbReference>
<evidence type="ECO:0000259" key="6">
    <source>
        <dbReference type="Pfam" id="PF00689"/>
    </source>
</evidence>
<evidence type="ECO:0000256" key="4">
    <source>
        <dbReference type="ARBA" id="ARBA00023136"/>
    </source>
</evidence>
<dbReference type="Gene3D" id="3.40.50.1000">
    <property type="entry name" value="HAD superfamily/HAD-like"/>
    <property type="match status" value="1"/>
</dbReference>
<dbReference type="PANTHER" id="PTHR43294">
    <property type="entry name" value="SODIUM/POTASSIUM-TRANSPORTING ATPASE SUBUNIT ALPHA"/>
    <property type="match status" value="1"/>
</dbReference>
<comment type="caution">
    <text evidence="7">The sequence shown here is derived from an EMBL/GenBank/DDBJ whole genome shotgun (WGS) entry which is preliminary data.</text>
</comment>
<evidence type="ECO:0000256" key="3">
    <source>
        <dbReference type="ARBA" id="ARBA00022989"/>
    </source>
</evidence>
<sequence length="518" mass="57172">MTLEPLLRGTATRSGAAKHRITRAFKTVTRATGEQPEYTVGDQVEADGPCPCWKLLDGLDRPPRAVELRVYTTHTRKAVIERNDDLLTPQEVEENHALVTQAIIYELKTWQNFCGFTRQKRREATNLIDTTSMYKWKVKGSKGFIRTRLCFRAESSSDGLSVRGMINLRMTATQAKRLPEGGAALSDCNFPVSGFDLLGFFAIEDPPRDGVKQAVMKCKDAGVKVVMVTGDHPATARAIAKCVSILGEDEEDDGKKSESFKACDLDSHLPEEDFNGLSASSQAFWQQAVQRARVFARVSPLHKRIIVQAYQFYGQDGLGDIVAMTGDGVNDAPALKQAQVGIAMGIRGTSVAQDAADIILLDDNFSSAIDGMEQGRLAGENLQKSIMYTLCSKLPQVVPALVEVFGMPLALAAVQVLLVDIGTDIWTAVAFAAQEPEASLMNRRPRHPQRDWMVGREILAFSYGYMGALQCCFCWLMYFAATPEIGRLMNAIEPMTEYSHEDRYACAEYCSLHSDILS</sequence>
<keyword evidence="2 5" id="KW-0812">Transmembrane</keyword>
<evidence type="ECO:0000313" key="8">
    <source>
        <dbReference type="Proteomes" id="UP001642464"/>
    </source>
</evidence>
<dbReference type="Proteomes" id="UP001642464">
    <property type="component" value="Unassembled WGS sequence"/>
</dbReference>
<dbReference type="Gene3D" id="3.40.1110.10">
    <property type="entry name" value="Calcium-transporting ATPase, cytoplasmic domain N"/>
    <property type="match status" value="1"/>
</dbReference>
<accession>A0ABP0IG03</accession>
<dbReference type="Gene3D" id="1.20.1110.10">
    <property type="entry name" value="Calcium-transporting ATPase, transmembrane domain"/>
    <property type="match status" value="1"/>
</dbReference>
<feature type="transmembrane region" description="Helical" evidence="5">
    <location>
        <begin position="458"/>
        <end position="480"/>
    </location>
</feature>
<dbReference type="PRINTS" id="PR00119">
    <property type="entry name" value="CATATPASE"/>
</dbReference>
<dbReference type="InterPro" id="IPR050510">
    <property type="entry name" value="Cation_transp_ATPase_P-type"/>
</dbReference>
<feature type="domain" description="Cation-transporting P-type ATPase C-terminal" evidence="6">
    <location>
        <begin position="408"/>
        <end position="482"/>
    </location>
</feature>
<keyword evidence="8" id="KW-1185">Reference proteome</keyword>
<dbReference type="InterPro" id="IPR036412">
    <property type="entry name" value="HAD-like_sf"/>
</dbReference>
<dbReference type="InterPro" id="IPR001757">
    <property type="entry name" value="P_typ_ATPase"/>
</dbReference>
<proteinExistence type="predicted"/>
<dbReference type="PANTHER" id="PTHR43294:SF20">
    <property type="entry name" value="P-TYPE ATPASE"/>
    <property type="match status" value="1"/>
</dbReference>
<evidence type="ECO:0000256" key="1">
    <source>
        <dbReference type="ARBA" id="ARBA00004370"/>
    </source>
</evidence>
<dbReference type="SUPFAM" id="SSF56784">
    <property type="entry name" value="HAD-like"/>
    <property type="match status" value="1"/>
</dbReference>
<dbReference type="EMBL" id="CAXAMM010003869">
    <property type="protein sequence ID" value="CAK9001517.1"/>
    <property type="molecule type" value="Genomic_DNA"/>
</dbReference>